<organism evidence="1 2">
    <name type="scientific">Rubricella aquisinus</name>
    <dbReference type="NCBI Taxonomy" id="2028108"/>
    <lineage>
        <taxon>Bacteria</taxon>
        <taxon>Pseudomonadati</taxon>
        <taxon>Pseudomonadota</taxon>
        <taxon>Alphaproteobacteria</taxon>
        <taxon>Rhodobacterales</taxon>
        <taxon>Paracoccaceae</taxon>
        <taxon>Rubricella</taxon>
    </lineage>
</organism>
<dbReference type="EMBL" id="JACIJS010000003">
    <property type="protein sequence ID" value="MBB5515328.1"/>
    <property type="molecule type" value="Genomic_DNA"/>
</dbReference>
<dbReference type="Proteomes" id="UP000553766">
    <property type="component" value="Unassembled WGS sequence"/>
</dbReference>
<evidence type="ECO:0000313" key="1">
    <source>
        <dbReference type="EMBL" id="MBB5515328.1"/>
    </source>
</evidence>
<protein>
    <submittedName>
        <fullName evidence="1">Uncharacterized protein</fullName>
    </submittedName>
</protein>
<sequence length="182" mass="19809">MSGIGHNNPPGSTGWQKHCWTVARAELLPRLPIETLKTRIARAKALGLPYKTYASIRAGTGRDVIGFLFSQNGLRADMRSVTLPRAHADRLESLPVKRVLLGAEGARPFLTRDPKILDALEPAPLPSASWAETRAAIKSTLRAQNLPGQAVILIGTHPQEPWAHAGQLARFINSHDYFAPGT</sequence>
<dbReference type="AlphaFoldDB" id="A0A840WJQ2"/>
<proteinExistence type="predicted"/>
<keyword evidence="2" id="KW-1185">Reference proteome</keyword>
<gene>
    <name evidence="1" type="ORF">FHS89_001338</name>
</gene>
<reference evidence="1 2" key="1">
    <citation type="submission" date="2020-08" db="EMBL/GenBank/DDBJ databases">
        <title>Genomic Encyclopedia of Type Strains, Phase IV (KMG-IV): sequencing the most valuable type-strain genomes for metagenomic binning, comparative biology and taxonomic classification.</title>
        <authorList>
            <person name="Goeker M."/>
        </authorList>
    </citation>
    <scope>NUCLEOTIDE SEQUENCE [LARGE SCALE GENOMIC DNA]</scope>
    <source>
        <strain evidence="1 2">DSM 103377</strain>
    </source>
</reference>
<accession>A0A840WJQ2</accession>
<comment type="caution">
    <text evidence="1">The sequence shown here is derived from an EMBL/GenBank/DDBJ whole genome shotgun (WGS) entry which is preliminary data.</text>
</comment>
<evidence type="ECO:0000313" key="2">
    <source>
        <dbReference type="Proteomes" id="UP000553766"/>
    </source>
</evidence>
<name>A0A840WJQ2_9RHOB</name>
<dbReference type="RefSeq" id="WP_184009793.1">
    <property type="nucleotide sequence ID" value="NZ_JACIJS010000003.1"/>
</dbReference>